<dbReference type="InterPro" id="IPR013512">
    <property type="entry name" value="DXP_reductoisomerase_N"/>
</dbReference>
<dbReference type="HAMAP" id="MF_00183">
    <property type="entry name" value="DXP_reductoisom"/>
    <property type="match status" value="1"/>
</dbReference>
<dbReference type="Gene3D" id="3.40.50.720">
    <property type="entry name" value="NAD(P)-binding Rossmann-like Domain"/>
    <property type="match status" value="1"/>
</dbReference>
<evidence type="ECO:0000256" key="5">
    <source>
        <dbReference type="ARBA" id="ARBA00023002"/>
    </source>
</evidence>
<evidence type="ECO:0000313" key="14">
    <source>
        <dbReference type="Proteomes" id="UP000681075"/>
    </source>
</evidence>
<comment type="function">
    <text evidence="9">Catalyzes the NADPH-dependent rearrangement and reduction of 1-deoxy-D-xylulose-5-phosphate (DXP) to 2-C-methyl-D-erythritol 4-phosphate (MEP).</text>
</comment>
<feature type="binding site" evidence="9">
    <location>
        <position position="209"/>
    </location>
    <ligand>
        <name>1-deoxy-D-xylulose 5-phosphate</name>
        <dbReference type="ChEBI" id="CHEBI:57792"/>
    </ligand>
</feature>
<feature type="binding site" evidence="9">
    <location>
        <position position="149"/>
    </location>
    <ligand>
        <name>1-deoxy-D-xylulose 5-phosphate</name>
        <dbReference type="ChEBI" id="CHEBI:57792"/>
    </ligand>
</feature>
<dbReference type="SUPFAM" id="SSF55347">
    <property type="entry name" value="Glyceraldehyde-3-phosphate dehydrogenase-like, C-terminal domain"/>
    <property type="match status" value="1"/>
</dbReference>
<dbReference type="AlphaFoldDB" id="A0A8S8XAF3"/>
<dbReference type="InterPro" id="IPR026877">
    <property type="entry name" value="DXPR_C"/>
</dbReference>
<dbReference type="Pfam" id="PF02670">
    <property type="entry name" value="DXP_reductoisom"/>
    <property type="match status" value="1"/>
</dbReference>
<feature type="binding site" evidence="9">
    <location>
        <position position="196"/>
    </location>
    <ligand>
        <name>1-deoxy-D-xylulose 5-phosphate</name>
        <dbReference type="ChEBI" id="CHEBI:57792"/>
    </ligand>
</feature>
<keyword evidence="6 9" id="KW-0464">Manganese</keyword>
<dbReference type="EC" id="1.1.1.267" evidence="9"/>
<protein>
    <recommendedName>
        <fullName evidence="9">1-deoxy-D-xylulose 5-phosphate reductoisomerase</fullName>
        <shortName evidence="9">DXP reductoisomerase</shortName>
        <ecNumber evidence="9">1.1.1.267</ecNumber>
    </recommendedName>
    <alternativeName>
        <fullName evidence="9">1-deoxyxylulose-5-phosphate reductoisomerase</fullName>
    </alternativeName>
    <alternativeName>
        <fullName evidence="9">2-C-methyl-D-erythritol 4-phosphate synthase</fullName>
    </alternativeName>
</protein>
<feature type="binding site" evidence="9">
    <location>
        <position position="202"/>
    </location>
    <ligand>
        <name>NADPH</name>
        <dbReference type="ChEBI" id="CHEBI:57783"/>
    </ligand>
</feature>
<comment type="caution">
    <text evidence="9">Lacks conserved residue(s) required for the propagation of feature annotation.</text>
</comment>
<feature type="binding site" evidence="9">
    <location>
        <position position="12"/>
    </location>
    <ligand>
        <name>NADPH</name>
        <dbReference type="ChEBI" id="CHEBI:57783"/>
    </ligand>
</feature>
<dbReference type="InterPro" id="IPR013644">
    <property type="entry name" value="DXP_reductoisomerase_C"/>
</dbReference>
<evidence type="ECO:0000256" key="3">
    <source>
        <dbReference type="ARBA" id="ARBA00022723"/>
    </source>
</evidence>
<dbReference type="NCBIfam" id="TIGR00243">
    <property type="entry name" value="Dxr"/>
    <property type="match status" value="1"/>
</dbReference>
<dbReference type="GO" id="GO:0030145">
    <property type="term" value="F:manganese ion binding"/>
    <property type="evidence" value="ECO:0007669"/>
    <property type="project" value="TreeGrafter"/>
</dbReference>
<dbReference type="NCBIfam" id="NF009114">
    <property type="entry name" value="PRK12464.1"/>
    <property type="match status" value="1"/>
</dbReference>
<feature type="binding site" evidence="9">
    <location>
        <position position="218"/>
    </location>
    <ligand>
        <name>1-deoxy-D-xylulose 5-phosphate</name>
        <dbReference type="ChEBI" id="CHEBI:57792"/>
    </ligand>
</feature>
<feature type="binding site" evidence="9">
    <location>
        <position position="10"/>
    </location>
    <ligand>
        <name>NADPH</name>
        <dbReference type="ChEBI" id="CHEBI:57783"/>
    </ligand>
</feature>
<feature type="binding site" evidence="9">
    <location>
        <position position="147"/>
    </location>
    <ligand>
        <name>Mn(2+)</name>
        <dbReference type="ChEBI" id="CHEBI:29035"/>
    </ligand>
</feature>
<comment type="pathway">
    <text evidence="1 9">Isoprenoid biosynthesis; isopentenyl diphosphate biosynthesis via DXP pathway; isopentenyl diphosphate from 1-deoxy-D-xylulose 5-phosphate: step 1/6.</text>
</comment>
<dbReference type="GO" id="GO:0051484">
    <property type="term" value="P:isopentenyl diphosphate biosynthetic process, methylerythritol 4-phosphate pathway involved in terpenoid biosynthetic process"/>
    <property type="evidence" value="ECO:0007669"/>
    <property type="project" value="UniProtKB-ARBA"/>
</dbReference>
<organism evidence="13 14">
    <name type="scientific">Roseiterribacter gracilis</name>
    <dbReference type="NCBI Taxonomy" id="2812848"/>
    <lineage>
        <taxon>Bacteria</taxon>
        <taxon>Pseudomonadati</taxon>
        <taxon>Pseudomonadota</taxon>
        <taxon>Alphaproteobacteria</taxon>
        <taxon>Rhodospirillales</taxon>
        <taxon>Roseiterribacteraceae</taxon>
        <taxon>Roseiterribacter</taxon>
    </lineage>
</organism>
<evidence type="ECO:0000256" key="8">
    <source>
        <dbReference type="ARBA" id="ARBA00048543"/>
    </source>
</evidence>
<feature type="binding site" evidence="9">
    <location>
        <position position="37"/>
    </location>
    <ligand>
        <name>NADPH</name>
        <dbReference type="ChEBI" id="CHEBI:57783"/>
    </ligand>
</feature>
<comment type="similarity">
    <text evidence="2 9">Belongs to the DXR family.</text>
</comment>
<feature type="binding site" evidence="9">
    <location>
        <position position="121"/>
    </location>
    <ligand>
        <name>NADPH</name>
        <dbReference type="ChEBI" id="CHEBI:57783"/>
    </ligand>
</feature>
<evidence type="ECO:0000259" key="11">
    <source>
        <dbReference type="Pfam" id="PF08436"/>
    </source>
</evidence>
<keyword evidence="3 9" id="KW-0479">Metal-binding</keyword>
<dbReference type="Gene3D" id="1.10.1740.10">
    <property type="match status" value="1"/>
</dbReference>
<accession>A0A8S8XAF3</accession>
<feature type="binding site" evidence="9">
    <location>
        <position position="148"/>
    </location>
    <ligand>
        <name>1-deoxy-D-xylulose 5-phosphate</name>
        <dbReference type="ChEBI" id="CHEBI:57792"/>
    </ligand>
</feature>
<dbReference type="FunFam" id="3.40.50.720:FF:000045">
    <property type="entry name" value="1-deoxy-D-xylulose 5-phosphate reductoisomerase"/>
    <property type="match status" value="1"/>
</dbReference>
<feature type="binding site" evidence="9">
    <location>
        <position position="13"/>
    </location>
    <ligand>
        <name>NADPH</name>
        <dbReference type="ChEBI" id="CHEBI:57783"/>
    </ligand>
</feature>
<feature type="binding site" evidence="9">
    <location>
        <position position="214"/>
    </location>
    <ligand>
        <name>1-deoxy-D-xylulose 5-phosphate</name>
        <dbReference type="ChEBI" id="CHEBI:57792"/>
    </ligand>
</feature>
<evidence type="ECO:0000256" key="6">
    <source>
        <dbReference type="ARBA" id="ARBA00023211"/>
    </source>
</evidence>
<keyword evidence="4 9" id="KW-0521">NADP</keyword>
<dbReference type="InterPro" id="IPR036169">
    <property type="entry name" value="DXPR_C_sf"/>
</dbReference>
<feature type="binding site" evidence="9">
    <location>
        <position position="173"/>
    </location>
    <ligand>
        <name>1-deoxy-D-xylulose 5-phosphate</name>
        <dbReference type="ChEBI" id="CHEBI:57792"/>
    </ligand>
</feature>
<evidence type="ECO:0000313" key="13">
    <source>
        <dbReference type="EMBL" id="GIL38589.1"/>
    </source>
</evidence>
<feature type="binding site" evidence="9">
    <location>
        <position position="218"/>
    </location>
    <ligand>
        <name>Mn(2+)</name>
        <dbReference type="ChEBI" id="CHEBI:29035"/>
    </ligand>
</feature>
<feature type="domain" description="DXP reductoisomerase C-terminal" evidence="12">
    <location>
        <begin position="258"/>
        <end position="374"/>
    </location>
</feature>
<comment type="caution">
    <text evidence="13">The sequence shown here is derived from an EMBL/GenBank/DDBJ whole genome shotgun (WGS) entry which is preliminary data.</text>
</comment>
<gene>
    <name evidence="9 13" type="primary">dxr</name>
    <name evidence="13" type="ORF">TMPK1_08260</name>
</gene>
<feature type="binding site" evidence="9">
    <location>
        <position position="123"/>
    </location>
    <ligand>
        <name>NADPH</name>
        <dbReference type="ChEBI" id="CHEBI:57783"/>
    </ligand>
</feature>
<dbReference type="PANTHER" id="PTHR30525">
    <property type="entry name" value="1-DEOXY-D-XYLULOSE 5-PHOSPHATE REDUCTOISOMERASE"/>
    <property type="match status" value="1"/>
</dbReference>
<dbReference type="SUPFAM" id="SSF51735">
    <property type="entry name" value="NAD(P)-binding Rossmann-fold domains"/>
    <property type="match status" value="1"/>
</dbReference>
<keyword evidence="5 9" id="KW-0560">Oxidoreductase</keyword>
<keyword evidence="9" id="KW-0460">Magnesium</keyword>
<dbReference type="Proteomes" id="UP000681075">
    <property type="component" value="Unassembled WGS sequence"/>
</dbReference>
<feature type="domain" description="1-deoxy-D-xylulose 5-phosphate reductoisomerase N-terminal" evidence="10">
    <location>
        <begin position="4"/>
        <end position="129"/>
    </location>
</feature>
<dbReference type="InterPro" id="IPR036291">
    <property type="entry name" value="NAD(P)-bd_dom_sf"/>
</dbReference>
<reference evidence="13" key="1">
    <citation type="submission" date="2021-02" db="EMBL/GenBank/DDBJ databases">
        <title>Genome sequence of Rhodospirillales sp. strain TMPK1 isolated from soil.</title>
        <authorList>
            <person name="Nakai R."/>
            <person name="Kusada H."/>
            <person name="Tamaki H."/>
        </authorList>
    </citation>
    <scope>NUCLEOTIDE SEQUENCE</scope>
    <source>
        <strain evidence="13">TMPK1</strain>
    </source>
</reference>
<evidence type="ECO:0000259" key="10">
    <source>
        <dbReference type="Pfam" id="PF02670"/>
    </source>
</evidence>
<comment type="catalytic activity">
    <reaction evidence="8">
        <text>2-C-methyl-D-erythritol 4-phosphate + NADP(+) = 1-deoxy-D-xylulose 5-phosphate + NADPH + H(+)</text>
        <dbReference type="Rhea" id="RHEA:13717"/>
        <dbReference type="ChEBI" id="CHEBI:15378"/>
        <dbReference type="ChEBI" id="CHEBI:57783"/>
        <dbReference type="ChEBI" id="CHEBI:57792"/>
        <dbReference type="ChEBI" id="CHEBI:58262"/>
        <dbReference type="ChEBI" id="CHEBI:58349"/>
        <dbReference type="EC" id="1.1.1.267"/>
    </reaction>
    <physiologicalReaction direction="right-to-left" evidence="8">
        <dbReference type="Rhea" id="RHEA:13719"/>
    </physiologicalReaction>
</comment>
<dbReference type="Pfam" id="PF08436">
    <property type="entry name" value="DXP_redisom_C"/>
    <property type="match status" value="1"/>
</dbReference>
<dbReference type="PANTHER" id="PTHR30525:SF0">
    <property type="entry name" value="1-DEOXY-D-XYLULOSE 5-PHOSPHATE REDUCTOISOMERASE, CHLOROPLASTIC"/>
    <property type="match status" value="1"/>
</dbReference>
<feature type="binding site" evidence="9">
    <location>
        <position position="11"/>
    </location>
    <ligand>
        <name>NADPH</name>
        <dbReference type="ChEBI" id="CHEBI:57783"/>
    </ligand>
</feature>
<dbReference type="SUPFAM" id="SSF69055">
    <property type="entry name" value="1-deoxy-D-xylulose-5-phosphate reductoisomerase, C-terminal domain"/>
    <property type="match status" value="1"/>
</dbReference>
<name>A0A8S8XAF3_9PROT</name>
<feature type="binding site" evidence="9">
    <location>
        <position position="149"/>
    </location>
    <ligand>
        <name>Mn(2+)</name>
        <dbReference type="ChEBI" id="CHEBI:29035"/>
    </ligand>
</feature>
<feature type="binding site" evidence="9">
    <location>
        <position position="122"/>
    </location>
    <ligand>
        <name>1-deoxy-D-xylulose 5-phosphate</name>
        <dbReference type="ChEBI" id="CHEBI:57792"/>
    </ligand>
</feature>
<feature type="binding site" evidence="9">
    <location>
        <position position="215"/>
    </location>
    <ligand>
        <name>1-deoxy-D-xylulose 5-phosphate</name>
        <dbReference type="ChEBI" id="CHEBI:57792"/>
    </ligand>
</feature>
<keyword evidence="14" id="KW-1185">Reference proteome</keyword>
<dbReference type="RefSeq" id="WP_420241632.1">
    <property type="nucleotide sequence ID" value="NZ_BOPV01000001.1"/>
</dbReference>
<evidence type="ECO:0000256" key="1">
    <source>
        <dbReference type="ARBA" id="ARBA00005094"/>
    </source>
</evidence>
<proteinExistence type="inferred from homology"/>
<dbReference type="GO" id="GO:0070402">
    <property type="term" value="F:NADPH binding"/>
    <property type="evidence" value="ECO:0007669"/>
    <property type="project" value="InterPro"/>
</dbReference>
<evidence type="ECO:0000256" key="4">
    <source>
        <dbReference type="ARBA" id="ARBA00022857"/>
    </source>
</evidence>
<dbReference type="InterPro" id="IPR003821">
    <property type="entry name" value="DXP_reductoisomerase"/>
</dbReference>
<evidence type="ECO:0000259" key="12">
    <source>
        <dbReference type="Pfam" id="PF13288"/>
    </source>
</evidence>
<comment type="cofactor">
    <cofactor evidence="9">
        <name>Mg(2+)</name>
        <dbReference type="ChEBI" id="CHEBI:18420"/>
    </cofactor>
    <cofactor evidence="9">
        <name>Mn(2+)</name>
        <dbReference type="ChEBI" id="CHEBI:29035"/>
    </cofactor>
</comment>
<dbReference type="GO" id="GO:0030604">
    <property type="term" value="F:1-deoxy-D-xylulose-5-phosphate reductoisomerase activity"/>
    <property type="evidence" value="ECO:0007669"/>
    <property type="project" value="UniProtKB-UniRule"/>
</dbReference>
<evidence type="ECO:0000256" key="2">
    <source>
        <dbReference type="ARBA" id="ARBA00006825"/>
    </source>
</evidence>
<dbReference type="EMBL" id="BOPV01000001">
    <property type="protein sequence ID" value="GIL38589.1"/>
    <property type="molecule type" value="Genomic_DNA"/>
</dbReference>
<dbReference type="Pfam" id="PF13288">
    <property type="entry name" value="DXPR_C"/>
    <property type="match status" value="1"/>
</dbReference>
<feature type="domain" description="1-deoxy-D-xylulose 5-phosphate reductoisomerase C-terminal" evidence="11">
    <location>
        <begin position="143"/>
        <end position="226"/>
    </location>
</feature>
<evidence type="ECO:0000256" key="7">
    <source>
        <dbReference type="ARBA" id="ARBA00023229"/>
    </source>
</evidence>
<dbReference type="PIRSF" id="PIRSF006205">
    <property type="entry name" value="Dxp_reductismrs"/>
    <property type="match status" value="1"/>
</dbReference>
<sequence length="396" mass="41245">MKRITILGATGSVGRTTLELVADHPEQFRIAALTANRDVAGLAAAARRFGAARAVVADPSCYTALKEALAGTNIEVAAGPAAVCGAAAMPADIVVAAIVGAAGLKPTLAAIEAGIPIALANKETLVCAGEIVLQATQKTGVPLLPVDSEHSAIFQVFAPNERRAVERLILTASGGPFRDAPLSVMQRATAADAVKHPVWSMGAKISIDSATMMNKGLEVIEAHFLFAMPEERIDIVVHPQSVVHSLVEYQDGSVLAHLGHPDMRTPVAVALSWPNRLETNCKRLDLAQIGKLTFEPADPVKFPAIRLAREALRARGAVPTVLNAANEVAVAAFLENRIGFLDIAAIVERTMEAGPTGPLGSLDDVIQVDETARRIAASFVTASDATPAPQVAASAG</sequence>
<keyword evidence="7 9" id="KW-0414">Isoprene biosynthesis</keyword>
<evidence type="ECO:0000256" key="9">
    <source>
        <dbReference type="HAMAP-Rule" id="MF_00183"/>
    </source>
</evidence>